<accession>B8MJA5</accession>
<dbReference type="InterPro" id="IPR002110">
    <property type="entry name" value="Ankyrin_rpt"/>
</dbReference>
<dbReference type="InParanoid" id="B8MJA5"/>
<dbReference type="InterPro" id="IPR036770">
    <property type="entry name" value="Ankyrin_rpt-contain_sf"/>
</dbReference>
<keyword evidence="2" id="KW-1185">Reference proteome</keyword>
<dbReference type="EMBL" id="EQ962657">
    <property type="protein sequence ID" value="EED14694.1"/>
    <property type="molecule type" value="Genomic_DNA"/>
</dbReference>
<gene>
    <name evidence="1" type="ORF">TSTA_041710</name>
</gene>
<dbReference type="Pfam" id="PF00023">
    <property type="entry name" value="Ank"/>
    <property type="match status" value="1"/>
</dbReference>
<evidence type="ECO:0008006" key="3">
    <source>
        <dbReference type="Google" id="ProtNLM"/>
    </source>
</evidence>
<dbReference type="HOGENOM" id="CLU_2110593_0_0_1"/>
<dbReference type="VEuPathDB" id="FungiDB:TSTA_041710"/>
<organism evidence="1 2">
    <name type="scientific">Talaromyces stipitatus (strain ATCC 10500 / CBS 375.48 / QM 6759 / NRRL 1006)</name>
    <name type="common">Penicillium stipitatum</name>
    <dbReference type="NCBI Taxonomy" id="441959"/>
    <lineage>
        <taxon>Eukaryota</taxon>
        <taxon>Fungi</taxon>
        <taxon>Dikarya</taxon>
        <taxon>Ascomycota</taxon>
        <taxon>Pezizomycotina</taxon>
        <taxon>Eurotiomycetes</taxon>
        <taxon>Eurotiomycetidae</taxon>
        <taxon>Eurotiales</taxon>
        <taxon>Trichocomaceae</taxon>
        <taxon>Talaromyces</taxon>
        <taxon>Talaromyces sect. Talaromyces</taxon>
    </lineage>
</organism>
<protein>
    <recommendedName>
        <fullName evidence="3">Ankyrin repeat-containing protein</fullName>
    </recommendedName>
</protein>
<dbReference type="GeneID" id="8102948"/>
<sequence>MEDCGSFISTWTEMGLSMNQENIIHSYNTIAERIVTNTWDETSHPVTLACFLSLQALFSSKVDITNTRNSKGQTRFHIAAHYNIDIVSILINRNTDVNARRNDGQKIWALVCCFE</sequence>
<reference evidence="2" key="1">
    <citation type="journal article" date="2015" name="Genome Announc.">
        <title>Genome sequence of the AIDS-associated pathogen Penicillium marneffei (ATCC18224) and its near taxonomic relative Talaromyces stipitatus (ATCC10500).</title>
        <authorList>
            <person name="Nierman W.C."/>
            <person name="Fedorova-Abrams N.D."/>
            <person name="Andrianopoulos A."/>
        </authorList>
    </citation>
    <scope>NUCLEOTIDE SEQUENCE [LARGE SCALE GENOMIC DNA]</scope>
    <source>
        <strain evidence="2">ATCC 10500 / CBS 375.48 / QM 6759 / NRRL 1006</strain>
    </source>
</reference>
<dbReference type="Proteomes" id="UP000001745">
    <property type="component" value="Unassembled WGS sequence"/>
</dbReference>
<dbReference type="OrthoDB" id="4499077at2759"/>
<dbReference type="Gene3D" id="1.25.40.20">
    <property type="entry name" value="Ankyrin repeat-containing domain"/>
    <property type="match status" value="1"/>
</dbReference>
<evidence type="ECO:0000313" key="1">
    <source>
        <dbReference type="EMBL" id="EED14694.1"/>
    </source>
</evidence>
<evidence type="ECO:0000313" key="2">
    <source>
        <dbReference type="Proteomes" id="UP000001745"/>
    </source>
</evidence>
<name>B8MJA5_TALSN</name>
<dbReference type="AlphaFoldDB" id="B8MJA5"/>
<proteinExistence type="predicted"/>
<dbReference type="RefSeq" id="XP_002484647.1">
    <property type="nucleotide sequence ID" value="XM_002484602.1"/>
</dbReference>
<dbReference type="SUPFAM" id="SSF48403">
    <property type="entry name" value="Ankyrin repeat"/>
    <property type="match status" value="1"/>
</dbReference>